<evidence type="ECO:0000313" key="4">
    <source>
        <dbReference type="EMBL" id="EKX54706.1"/>
    </source>
</evidence>
<evidence type="ECO:0000313" key="5">
    <source>
        <dbReference type="EnsemblProtists" id="EKX54706"/>
    </source>
</evidence>
<dbReference type="HOGENOM" id="CLU_941490_0_0_1"/>
<dbReference type="Proteomes" id="UP000011087">
    <property type="component" value="Unassembled WGS sequence"/>
</dbReference>
<reference evidence="6" key="2">
    <citation type="submission" date="2012-11" db="EMBL/GenBank/DDBJ databases">
        <authorList>
            <person name="Kuo A."/>
            <person name="Curtis B.A."/>
            <person name="Tanifuji G."/>
            <person name="Burki F."/>
            <person name="Gruber A."/>
            <person name="Irimia M."/>
            <person name="Maruyama S."/>
            <person name="Arias M.C."/>
            <person name="Ball S.G."/>
            <person name="Gile G.H."/>
            <person name="Hirakawa Y."/>
            <person name="Hopkins J.F."/>
            <person name="Rensing S.A."/>
            <person name="Schmutz J."/>
            <person name="Symeonidi A."/>
            <person name="Elias M."/>
            <person name="Eveleigh R.J."/>
            <person name="Herman E.K."/>
            <person name="Klute M.J."/>
            <person name="Nakayama T."/>
            <person name="Obornik M."/>
            <person name="Reyes-Prieto A."/>
            <person name="Armbrust E.V."/>
            <person name="Aves S.J."/>
            <person name="Beiko R.G."/>
            <person name="Coutinho P."/>
            <person name="Dacks J.B."/>
            <person name="Durnford D.G."/>
            <person name="Fast N.M."/>
            <person name="Green B.R."/>
            <person name="Grisdale C."/>
            <person name="Hempe F."/>
            <person name="Henrissat B."/>
            <person name="Hoppner M.P."/>
            <person name="Ishida K.-I."/>
            <person name="Kim E."/>
            <person name="Koreny L."/>
            <person name="Kroth P.G."/>
            <person name="Liu Y."/>
            <person name="Malik S.-B."/>
            <person name="Maier U.G."/>
            <person name="McRose D."/>
            <person name="Mock T."/>
            <person name="Neilson J.A."/>
            <person name="Onodera N.T."/>
            <person name="Poole A.M."/>
            <person name="Pritham E.J."/>
            <person name="Richards T.A."/>
            <person name="Rocap G."/>
            <person name="Roy S.W."/>
            <person name="Sarai C."/>
            <person name="Schaack S."/>
            <person name="Shirato S."/>
            <person name="Slamovits C.H."/>
            <person name="Spencer D.F."/>
            <person name="Suzuki S."/>
            <person name="Worden A.Z."/>
            <person name="Zauner S."/>
            <person name="Barry K."/>
            <person name="Bell C."/>
            <person name="Bharti A.K."/>
            <person name="Crow J.A."/>
            <person name="Grimwood J."/>
            <person name="Kramer R."/>
            <person name="Lindquist E."/>
            <person name="Lucas S."/>
            <person name="Salamov A."/>
            <person name="McFadden G.I."/>
            <person name="Lane C.E."/>
            <person name="Keeling P.J."/>
            <person name="Gray M.W."/>
            <person name="Grigoriev I.V."/>
            <person name="Archibald J.M."/>
        </authorList>
    </citation>
    <scope>NUCLEOTIDE SEQUENCE</scope>
    <source>
        <strain evidence="6">CCMP2712</strain>
    </source>
</reference>
<dbReference type="PROSITE" id="PS50157">
    <property type="entry name" value="ZINC_FINGER_C2H2_2"/>
    <property type="match status" value="1"/>
</dbReference>
<reference evidence="5" key="3">
    <citation type="submission" date="2015-06" db="UniProtKB">
        <authorList>
            <consortium name="EnsemblProtists"/>
        </authorList>
    </citation>
    <scope>IDENTIFICATION</scope>
</reference>
<evidence type="ECO:0000313" key="6">
    <source>
        <dbReference type="Proteomes" id="UP000011087"/>
    </source>
</evidence>
<dbReference type="PaxDb" id="55529-EKX54706"/>
<keyword evidence="1" id="KW-0479">Metal-binding</keyword>
<dbReference type="EnsemblProtists" id="EKX54706">
    <property type="protein sequence ID" value="EKX54706"/>
    <property type="gene ID" value="GUITHDRAFT_131747"/>
</dbReference>
<dbReference type="EMBL" id="JH992966">
    <property type="protein sequence ID" value="EKX54706.1"/>
    <property type="molecule type" value="Genomic_DNA"/>
</dbReference>
<keyword evidence="6" id="KW-1185">Reference proteome</keyword>
<name>L1K1I2_GUITC</name>
<feature type="compositionally biased region" description="Basic and acidic residues" evidence="2">
    <location>
        <begin position="179"/>
        <end position="190"/>
    </location>
</feature>
<proteinExistence type="predicted"/>
<gene>
    <name evidence="4" type="ORF">GUITHDRAFT_131747</name>
</gene>
<dbReference type="InterPro" id="IPR013087">
    <property type="entry name" value="Znf_C2H2_type"/>
</dbReference>
<keyword evidence="1" id="KW-0862">Zinc</keyword>
<dbReference type="GeneID" id="17311667"/>
<feature type="region of interest" description="Disordered" evidence="2">
    <location>
        <begin position="179"/>
        <end position="212"/>
    </location>
</feature>
<evidence type="ECO:0000259" key="3">
    <source>
        <dbReference type="PROSITE" id="PS50157"/>
    </source>
</evidence>
<dbReference type="Gene3D" id="4.10.1130.20">
    <property type="match status" value="1"/>
</dbReference>
<sequence length="296" mass="34336">MRSATLRDHGSGDDLRTKRFSYFKRRFEHEEKLVSRNKQLVGTIKEAEWKVLTIENLKFNKQVEEMRARILHLEQEMSKLKPLDNLLEFLDMGGERFEYLLRALPSDRDSSRGDEEEEKQIDKVINDSQELTDRLFALLQSCADDEVEYGALDRTNELQMIRQALHGNPRWKDFLKEEQDDVQHGQRADEATSDQLAWLSKGSPGGEDEDEDEFAHEIMAVGTELQLVCKRCGKTFTEETNRDTSCRQHPGLKQLDASWNSIWSCCRRRIDAPGCILCKHERAIDNDAEPDSEDDD</sequence>
<dbReference type="AlphaFoldDB" id="L1K1I2"/>
<evidence type="ECO:0000256" key="1">
    <source>
        <dbReference type="PROSITE-ProRule" id="PRU00042"/>
    </source>
</evidence>
<dbReference type="KEGG" id="gtt:GUITHDRAFT_131747"/>
<keyword evidence="1" id="KW-0863">Zinc-finger</keyword>
<organism evidence="4">
    <name type="scientific">Guillardia theta (strain CCMP2712)</name>
    <name type="common">Cryptophyte</name>
    <dbReference type="NCBI Taxonomy" id="905079"/>
    <lineage>
        <taxon>Eukaryota</taxon>
        <taxon>Cryptophyceae</taxon>
        <taxon>Pyrenomonadales</taxon>
        <taxon>Geminigeraceae</taxon>
        <taxon>Guillardia</taxon>
    </lineage>
</organism>
<protein>
    <recommendedName>
        <fullName evidence="3">C2H2-type domain-containing protein</fullName>
    </recommendedName>
</protein>
<feature type="domain" description="C2H2-type" evidence="3">
    <location>
        <begin position="227"/>
        <end position="254"/>
    </location>
</feature>
<dbReference type="OrthoDB" id="10261079at2759"/>
<dbReference type="RefSeq" id="XP_005841686.1">
    <property type="nucleotide sequence ID" value="XM_005841629.1"/>
</dbReference>
<reference evidence="4 6" key="1">
    <citation type="journal article" date="2012" name="Nature">
        <title>Algal genomes reveal evolutionary mosaicism and the fate of nucleomorphs.</title>
        <authorList>
            <consortium name="DOE Joint Genome Institute"/>
            <person name="Curtis B.A."/>
            <person name="Tanifuji G."/>
            <person name="Burki F."/>
            <person name="Gruber A."/>
            <person name="Irimia M."/>
            <person name="Maruyama S."/>
            <person name="Arias M.C."/>
            <person name="Ball S.G."/>
            <person name="Gile G.H."/>
            <person name="Hirakawa Y."/>
            <person name="Hopkins J.F."/>
            <person name="Kuo A."/>
            <person name="Rensing S.A."/>
            <person name="Schmutz J."/>
            <person name="Symeonidi A."/>
            <person name="Elias M."/>
            <person name="Eveleigh R.J."/>
            <person name="Herman E.K."/>
            <person name="Klute M.J."/>
            <person name="Nakayama T."/>
            <person name="Obornik M."/>
            <person name="Reyes-Prieto A."/>
            <person name="Armbrust E.V."/>
            <person name="Aves S.J."/>
            <person name="Beiko R.G."/>
            <person name="Coutinho P."/>
            <person name="Dacks J.B."/>
            <person name="Durnford D.G."/>
            <person name="Fast N.M."/>
            <person name="Green B.R."/>
            <person name="Grisdale C.J."/>
            <person name="Hempel F."/>
            <person name="Henrissat B."/>
            <person name="Hoppner M.P."/>
            <person name="Ishida K."/>
            <person name="Kim E."/>
            <person name="Koreny L."/>
            <person name="Kroth P.G."/>
            <person name="Liu Y."/>
            <person name="Malik S.B."/>
            <person name="Maier U.G."/>
            <person name="McRose D."/>
            <person name="Mock T."/>
            <person name="Neilson J.A."/>
            <person name="Onodera N.T."/>
            <person name="Poole A.M."/>
            <person name="Pritham E.J."/>
            <person name="Richards T.A."/>
            <person name="Rocap G."/>
            <person name="Roy S.W."/>
            <person name="Sarai C."/>
            <person name="Schaack S."/>
            <person name="Shirato S."/>
            <person name="Slamovits C.H."/>
            <person name="Spencer D.F."/>
            <person name="Suzuki S."/>
            <person name="Worden A.Z."/>
            <person name="Zauner S."/>
            <person name="Barry K."/>
            <person name="Bell C."/>
            <person name="Bharti A.K."/>
            <person name="Crow J.A."/>
            <person name="Grimwood J."/>
            <person name="Kramer R."/>
            <person name="Lindquist E."/>
            <person name="Lucas S."/>
            <person name="Salamov A."/>
            <person name="McFadden G.I."/>
            <person name="Lane C.E."/>
            <person name="Keeling P.J."/>
            <person name="Gray M.W."/>
            <person name="Grigoriev I.V."/>
            <person name="Archibald J.M."/>
        </authorList>
    </citation>
    <scope>NUCLEOTIDE SEQUENCE</scope>
    <source>
        <strain evidence="4 6">CCMP2712</strain>
    </source>
</reference>
<accession>L1K1I2</accession>
<dbReference type="GO" id="GO:0008270">
    <property type="term" value="F:zinc ion binding"/>
    <property type="evidence" value="ECO:0007669"/>
    <property type="project" value="UniProtKB-KW"/>
</dbReference>
<evidence type="ECO:0000256" key="2">
    <source>
        <dbReference type="SAM" id="MobiDB-lite"/>
    </source>
</evidence>